<evidence type="ECO:0000259" key="4">
    <source>
        <dbReference type="SMART" id="SM00331"/>
    </source>
</evidence>
<dbReference type="InterPro" id="IPR036457">
    <property type="entry name" value="PPM-type-like_dom_sf"/>
</dbReference>
<name>A0A7C3IK69_9SPIR</name>
<dbReference type="InterPro" id="IPR001932">
    <property type="entry name" value="PPM-type_phosphatase-like_dom"/>
</dbReference>
<evidence type="ECO:0000256" key="2">
    <source>
        <dbReference type="SAM" id="Coils"/>
    </source>
</evidence>
<dbReference type="SUPFAM" id="SSF81606">
    <property type="entry name" value="PP2C-like"/>
    <property type="match status" value="1"/>
</dbReference>
<dbReference type="GO" id="GO:0016791">
    <property type="term" value="F:phosphatase activity"/>
    <property type="evidence" value="ECO:0007669"/>
    <property type="project" value="TreeGrafter"/>
</dbReference>
<keyword evidence="3" id="KW-1133">Transmembrane helix</keyword>
<keyword evidence="2" id="KW-0175">Coiled coil</keyword>
<evidence type="ECO:0000256" key="1">
    <source>
        <dbReference type="ARBA" id="ARBA00022801"/>
    </source>
</evidence>
<feature type="transmembrane region" description="Helical" evidence="3">
    <location>
        <begin position="107"/>
        <end position="126"/>
    </location>
</feature>
<dbReference type="Pfam" id="PF07228">
    <property type="entry name" value="SpoIIE"/>
    <property type="match status" value="1"/>
</dbReference>
<dbReference type="InterPro" id="IPR052016">
    <property type="entry name" value="Bact_Sigma-Reg"/>
</dbReference>
<reference evidence="5" key="1">
    <citation type="journal article" date="2020" name="mSystems">
        <title>Genome- and Community-Level Interaction Insights into Carbon Utilization and Element Cycling Functions of Hydrothermarchaeota in Hydrothermal Sediment.</title>
        <authorList>
            <person name="Zhou Z."/>
            <person name="Liu Y."/>
            <person name="Xu W."/>
            <person name="Pan J."/>
            <person name="Luo Z.H."/>
            <person name="Li M."/>
        </authorList>
    </citation>
    <scope>NUCLEOTIDE SEQUENCE [LARGE SCALE GENOMIC DNA]</scope>
    <source>
        <strain evidence="5">SpSt-503</strain>
    </source>
</reference>
<protein>
    <recommendedName>
        <fullName evidence="4">PPM-type phosphatase domain-containing protein</fullName>
    </recommendedName>
</protein>
<organism evidence="5">
    <name type="scientific">Gracilinema caldarium</name>
    <dbReference type="NCBI Taxonomy" id="215591"/>
    <lineage>
        <taxon>Bacteria</taxon>
        <taxon>Pseudomonadati</taxon>
        <taxon>Spirochaetota</taxon>
        <taxon>Spirochaetia</taxon>
        <taxon>Spirochaetales</taxon>
        <taxon>Breznakiellaceae</taxon>
        <taxon>Gracilinema</taxon>
    </lineage>
</organism>
<keyword evidence="3" id="KW-0472">Membrane</keyword>
<dbReference type="Gene3D" id="3.60.40.10">
    <property type="entry name" value="PPM-type phosphatase domain"/>
    <property type="match status" value="1"/>
</dbReference>
<keyword evidence="1" id="KW-0378">Hydrolase</keyword>
<dbReference type="PANTHER" id="PTHR43156">
    <property type="entry name" value="STAGE II SPORULATION PROTEIN E-RELATED"/>
    <property type="match status" value="1"/>
</dbReference>
<feature type="transmembrane region" description="Helical" evidence="3">
    <location>
        <begin position="67"/>
        <end position="87"/>
    </location>
</feature>
<accession>A0A7C3IK69</accession>
<feature type="coiled-coil region" evidence="2">
    <location>
        <begin position="408"/>
        <end position="435"/>
    </location>
</feature>
<dbReference type="PANTHER" id="PTHR43156:SF2">
    <property type="entry name" value="STAGE II SPORULATION PROTEIN E"/>
    <property type="match status" value="1"/>
</dbReference>
<evidence type="ECO:0000256" key="3">
    <source>
        <dbReference type="SAM" id="Phobius"/>
    </source>
</evidence>
<comment type="caution">
    <text evidence="5">The sequence shown here is derived from an EMBL/GenBank/DDBJ whole genome shotgun (WGS) entry which is preliminary data.</text>
</comment>
<keyword evidence="3" id="KW-0812">Transmembrane</keyword>
<dbReference type="AlphaFoldDB" id="A0A7C3IK69"/>
<gene>
    <name evidence="5" type="ORF">ENS59_11165</name>
</gene>
<feature type="domain" description="PPM-type phosphatase" evidence="4">
    <location>
        <begin position="446"/>
        <end position="681"/>
    </location>
</feature>
<dbReference type="EMBL" id="DSVL01000344">
    <property type="protein sequence ID" value="HFH30047.1"/>
    <property type="molecule type" value="Genomic_DNA"/>
</dbReference>
<feature type="transmembrane region" description="Helical" evidence="3">
    <location>
        <begin position="6"/>
        <end position="23"/>
    </location>
</feature>
<feature type="transmembrane region" description="Helical" evidence="3">
    <location>
        <begin position="35"/>
        <end position="55"/>
    </location>
</feature>
<proteinExistence type="predicted"/>
<evidence type="ECO:0000313" key="5">
    <source>
        <dbReference type="EMBL" id="HFH30047.1"/>
    </source>
</evidence>
<feature type="transmembrane region" description="Helical" evidence="3">
    <location>
        <begin position="167"/>
        <end position="185"/>
    </location>
</feature>
<feature type="transmembrane region" description="Helical" evidence="3">
    <location>
        <begin position="132"/>
        <end position="155"/>
    </location>
</feature>
<dbReference type="SMART" id="SM00331">
    <property type="entry name" value="PP2C_SIG"/>
    <property type="match status" value="1"/>
</dbReference>
<sequence length="682" mass="77070">MIQIYALSFWFILAFLVPLWLSARTRKEYGNRPFWLLLSLIIFAVNGLCVAIITINKIDPASSLSVTLTLLVQALYPVLFTIAEYSIHSQRIQKNLLQTEFNSRLRLVWFILAGILATIILILFLPNSITKALNVIVFASLIALLYAYNFSLFSFEEGIIRFNRTPFILGIIFTILGILFNGSTISPLGAFSLLLVNIIFAAKVFHEYFWYRMEHFNQVHIQHEKSEQNRTRLINDMLAASIKDEEIIIRNVLEQYLKQLENALTNPNVKFKSMMLYTKKSQKLQVESDNFIIGYCTPLINIETLKRLNQEAAHTLIREQSFSILSATSQEALAFPEDCIHNMITKRSMVALDNPPTHLASIFKLILFFPIYNQNDLLGMLVLFKEGSNYIFPKEQSILNSLADELSIALTLQNAKRIQEDKNRLSQEMDVARNIQISVLPRDIIIDGYDIAASMKTASEVGGDVYDFIGLTNKNYLAIGDVSGHGLPAGLMALIFMSALHGSIKTLETLQAELTASQIYDIINKVLVEINRNRIGSDKFMTGNILEERNGTFTYAGSHLIGLVYRAEQQEVEEITGMIDRAAFLGLSEYAESSQSLGKCELHSGDILLLYTDGLIEARNNHNVLFGLENVKRILKSKAEASVEEIQNELLNQVANFAEQGDVKKYQGNFADDISMIVIKRK</sequence>